<dbReference type="AlphaFoldDB" id="A0A6S6PK83"/>
<sequence length="295" mass="30263">MLLLAIDAGATKTVLRIATPSGDVLAESRGGPANIATSVEQAAKSMEGALRSAIQTAGLTEDMLHNGEVKWIAAAGAAGAEVGGRPEKLKALFPYLTIFDVRTDAYTSCLGAHGGADGAIVAIGTGSVGYAICGDRNHRVGGWGFPQSDEGGGARIGLAAVRHMLAASDGRIRESDLSVAVRHYLQELGLDPMTWSVGASATDFAALAPVVLRTAKNGCGAAARLLESAGKDIAGLLDALLKKDGFSEMKVVFTGGLATELLPWCPQAVRDKGVLCQGTSLDGAMKVAMQRACLT</sequence>
<dbReference type="Proteomes" id="UP000515220">
    <property type="component" value="Chromosome"/>
</dbReference>
<dbReference type="PANTHER" id="PTHR43190">
    <property type="entry name" value="N-ACETYL-D-GLUCOSAMINE KINASE"/>
    <property type="match status" value="1"/>
</dbReference>
<dbReference type="SUPFAM" id="SSF53067">
    <property type="entry name" value="Actin-like ATPase domain"/>
    <property type="match status" value="2"/>
</dbReference>
<evidence type="ECO:0000259" key="1">
    <source>
        <dbReference type="Pfam" id="PF01869"/>
    </source>
</evidence>
<gene>
    <name evidence="2" type="ORF">AAJCM20276_02580</name>
</gene>
<reference evidence="2 3" key="1">
    <citation type="submission" date="2020-07" db="EMBL/GenBank/DDBJ databases">
        <title>Complete Genome Sequence of an acetic acid bacterium, Acetobacter aceti JCM20276.</title>
        <authorList>
            <person name="Hirose Y."/>
            <person name="Mihara H."/>
        </authorList>
    </citation>
    <scope>NUCLEOTIDE SEQUENCE [LARGE SCALE GENOMIC DNA]</scope>
    <source>
        <strain evidence="2 3">JCM20276</strain>
    </source>
</reference>
<name>A0A6S6PK83_ACEAC</name>
<dbReference type="InterPro" id="IPR043129">
    <property type="entry name" value="ATPase_NBD"/>
</dbReference>
<accession>A0A6S6PK83</accession>
<evidence type="ECO:0000313" key="2">
    <source>
        <dbReference type="EMBL" id="BCI65634.1"/>
    </source>
</evidence>
<evidence type="ECO:0000313" key="3">
    <source>
        <dbReference type="Proteomes" id="UP000515220"/>
    </source>
</evidence>
<dbReference type="Gene3D" id="3.30.420.40">
    <property type="match status" value="2"/>
</dbReference>
<organism evidence="2 3">
    <name type="scientific">Acetobacter aceti</name>
    <dbReference type="NCBI Taxonomy" id="435"/>
    <lineage>
        <taxon>Bacteria</taxon>
        <taxon>Pseudomonadati</taxon>
        <taxon>Pseudomonadota</taxon>
        <taxon>Alphaproteobacteria</taxon>
        <taxon>Acetobacterales</taxon>
        <taxon>Acetobacteraceae</taxon>
        <taxon>Acetobacter</taxon>
        <taxon>Acetobacter subgen. Acetobacter</taxon>
    </lineage>
</organism>
<dbReference type="CDD" id="cd24082">
    <property type="entry name" value="ASKHA_NBD_GspK-like"/>
    <property type="match status" value="1"/>
</dbReference>
<proteinExistence type="predicted"/>
<dbReference type="PANTHER" id="PTHR43190:SF3">
    <property type="entry name" value="N-ACETYL-D-GLUCOSAMINE KINASE"/>
    <property type="match status" value="1"/>
</dbReference>
<protein>
    <recommendedName>
        <fullName evidence="1">ATPase BadF/BadG/BcrA/BcrD type domain-containing protein</fullName>
    </recommendedName>
</protein>
<dbReference type="InterPro" id="IPR002731">
    <property type="entry name" value="ATPase_BadF"/>
</dbReference>
<dbReference type="EMBL" id="AP023326">
    <property type="protein sequence ID" value="BCI65634.1"/>
    <property type="molecule type" value="Genomic_DNA"/>
</dbReference>
<feature type="domain" description="ATPase BadF/BadG/BcrA/BcrD type" evidence="1">
    <location>
        <begin position="6"/>
        <end position="259"/>
    </location>
</feature>
<dbReference type="Pfam" id="PF01869">
    <property type="entry name" value="BcrAD_BadFG"/>
    <property type="match status" value="1"/>
</dbReference>
<dbReference type="InterPro" id="IPR052519">
    <property type="entry name" value="Euk-type_GlcNAc_Kinase"/>
</dbReference>